<feature type="region of interest" description="Disordered" evidence="1">
    <location>
        <begin position="164"/>
        <end position="195"/>
    </location>
</feature>
<dbReference type="EMBL" id="WSZM01000167">
    <property type="protein sequence ID" value="KAF4039742.1"/>
    <property type="molecule type" value="Genomic_DNA"/>
</dbReference>
<dbReference type="PANTHER" id="PTHR46759:SF1">
    <property type="entry name" value="LEUCINE-RICH REPEAT-CONTAINING PROTEIN 72"/>
    <property type="match status" value="1"/>
</dbReference>
<dbReference type="AlphaFoldDB" id="A0A833WF77"/>
<dbReference type="EMBL" id="JAACNO010000390">
    <property type="protein sequence ID" value="KAF4147916.1"/>
    <property type="molecule type" value="Genomic_DNA"/>
</dbReference>
<feature type="region of interest" description="Disordered" evidence="1">
    <location>
        <begin position="401"/>
        <end position="427"/>
    </location>
</feature>
<feature type="region of interest" description="Disordered" evidence="1">
    <location>
        <begin position="222"/>
        <end position="255"/>
    </location>
</feature>
<dbReference type="PROSITE" id="PS51450">
    <property type="entry name" value="LRR"/>
    <property type="match status" value="1"/>
</dbReference>
<dbReference type="PANTHER" id="PTHR46759">
    <property type="entry name" value="LEUCINE-RICH REPEAT-CONTAINING PROTEIN 72"/>
    <property type="match status" value="1"/>
</dbReference>
<evidence type="ECO:0000313" key="4">
    <source>
        <dbReference type="Proteomes" id="UP000602510"/>
    </source>
</evidence>
<dbReference type="SMART" id="SM00365">
    <property type="entry name" value="LRR_SD22"/>
    <property type="match status" value="2"/>
</dbReference>
<feature type="compositionally biased region" description="Basic and acidic residues" evidence="1">
    <location>
        <begin position="164"/>
        <end position="173"/>
    </location>
</feature>
<evidence type="ECO:0000313" key="3">
    <source>
        <dbReference type="EMBL" id="KAF4147916.1"/>
    </source>
</evidence>
<accession>A0A833WF77</accession>
<comment type="caution">
    <text evidence="2">The sequence shown here is derived from an EMBL/GenBank/DDBJ whole genome shotgun (WGS) entry which is preliminary data.</text>
</comment>
<evidence type="ECO:0000313" key="2">
    <source>
        <dbReference type="EMBL" id="KAF4039742.1"/>
    </source>
</evidence>
<dbReference type="InterPro" id="IPR032675">
    <property type="entry name" value="LRR_dom_sf"/>
</dbReference>
<feature type="compositionally biased region" description="Basic and acidic residues" evidence="1">
    <location>
        <begin position="222"/>
        <end position="233"/>
    </location>
</feature>
<protein>
    <submittedName>
        <fullName evidence="2 3">Leucine-rich repeat</fullName>
    </submittedName>
</protein>
<reference evidence="2" key="1">
    <citation type="submission" date="2020-04" db="EMBL/GenBank/DDBJ databases">
        <title>Hybrid Assembly of Korean Phytophthora infestans isolates.</title>
        <authorList>
            <person name="Prokchorchik M."/>
            <person name="Lee Y."/>
            <person name="Seo J."/>
            <person name="Cho J.-H."/>
            <person name="Park Y.-E."/>
            <person name="Jang D.-C."/>
            <person name="Im J.-S."/>
            <person name="Choi J.-G."/>
            <person name="Park H.-J."/>
            <person name="Lee G.-B."/>
            <person name="Lee Y.-G."/>
            <person name="Hong S.-Y."/>
            <person name="Cho K."/>
            <person name="Sohn K.H."/>
        </authorList>
    </citation>
    <scope>NUCLEOTIDE SEQUENCE</scope>
    <source>
        <strain evidence="2">KR_1_A1</strain>
        <strain evidence="3">KR_2_A2</strain>
    </source>
</reference>
<evidence type="ECO:0000256" key="1">
    <source>
        <dbReference type="SAM" id="MobiDB-lite"/>
    </source>
</evidence>
<dbReference type="InterPro" id="IPR042655">
    <property type="entry name" value="LRC72"/>
</dbReference>
<feature type="compositionally biased region" description="Polar residues" evidence="1">
    <location>
        <begin position="234"/>
        <end position="249"/>
    </location>
</feature>
<dbReference type="Proteomes" id="UP000704712">
    <property type="component" value="Unassembled WGS sequence"/>
</dbReference>
<keyword evidence="4" id="KW-1185">Reference proteome</keyword>
<dbReference type="Pfam" id="PF14580">
    <property type="entry name" value="LRR_9"/>
    <property type="match status" value="1"/>
</dbReference>
<dbReference type="Proteomes" id="UP000602510">
    <property type="component" value="Unassembled WGS sequence"/>
</dbReference>
<dbReference type="Gene3D" id="3.80.10.10">
    <property type="entry name" value="Ribonuclease Inhibitor"/>
    <property type="match status" value="1"/>
</dbReference>
<organism evidence="2 4">
    <name type="scientific">Phytophthora infestans</name>
    <name type="common">Potato late blight agent</name>
    <name type="synonym">Botrytis infestans</name>
    <dbReference type="NCBI Taxonomy" id="4787"/>
    <lineage>
        <taxon>Eukaryota</taxon>
        <taxon>Sar</taxon>
        <taxon>Stramenopiles</taxon>
        <taxon>Oomycota</taxon>
        <taxon>Peronosporomycetes</taxon>
        <taxon>Peronosporales</taxon>
        <taxon>Peronosporaceae</taxon>
        <taxon>Phytophthora</taxon>
    </lineage>
</organism>
<feature type="compositionally biased region" description="Low complexity" evidence="1">
    <location>
        <begin position="410"/>
        <end position="419"/>
    </location>
</feature>
<dbReference type="SUPFAM" id="SSF52058">
    <property type="entry name" value="L domain-like"/>
    <property type="match status" value="1"/>
</dbReference>
<dbReference type="InterPro" id="IPR001611">
    <property type="entry name" value="Leu-rich_rpt"/>
</dbReference>
<name>A0A833WF77_PHYIN</name>
<proteinExistence type="predicted"/>
<sequence>MSTANVTRKWRLSDPHAELPIKNHKYVKNCTELYMANKRIDKIANFDAFVNLEVLWINDNQIQELDGLDGCCRLKQLFAHSNCIRSLEGSSLPHFKFLLELRLYGNKLKDLRGTLRVLSRLSHLRDLDLFGNPVVEEENYRLQVIRAIPSLDVLDRHVITDDERARAARDEHSGTNQHGGQKSKKQSFSRAGAPSQALSGTVKMLFKEVAAIKREQHKEAWEAAERELREPSRDSGTLSTTSGFRSRVNNNKEDNSLSGLGDWEVTALKKHFQSLEEVKNGGIGQGNLAEVFRYLRTRGFTVSSNGLPLEAKESDSQYLESILPTPGKIQWKSFVQLFESKQLCCELLGPQELRQQSAACFDKCAAMQRRLQALDASDPKCAKLVKESFALSQQGYHLQALADEDRSSSRSKSSRVPSSADIKDNGEATSLATPQTRFCMTTFTREKNSSPLSQSADCSSKFSELKSESERISDELARKYKIRHKDFSKYLANQSPQTTKLVRRNYQL</sequence>
<gene>
    <name evidence="2" type="ORF">GN244_ATG08131</name>
    <name evidence="3" type="ORF">GN958_ATG02878</name>
</gene>